<evidence type="ECO:0000313" key="2">
    <source>
        <dbReference type="EMBL" id="KAL2642020.1"/>
    </source>
</evidence>
<accession>A0ABD1Z3C4</accession>
<keyword evidence="3" id="KW-1185">Reference proteome</keyword>
<dbReference type="InterPro" id="IPR036047">
    <property type="entry name" value="F-box-like_dom_sf"/>
</dbReference>
<dbReference type="SMART" id="SM00256">
    <property type="entry name" value="FBOX"/>
    <property type="match status" value="1"/>
</dbReference>
<feature type="domain" description="F-box" evidence="1">
    <location>
        <begin position="10"/>
        <end position="57"/>
    </location>
</feature>
<dbReference type="Proteomes" id="UP001605036">
    <property type="component" value="Unassembled WGS sequence"/>
</dbReference>
<gene>
    <name evidence="2" type="ORF">R1flu_009607</name>
</gene>
<name>A0ABD1Z3C4_9MARC</name>
<evidence type="ECO:0000259" key="1">
    <source>
        <dbReference type="PROSITE" id="PS50181"/>
    </source>
</evidence>
<evidence type="ECO:0000313" key="3">
    <source>
        <dbReference type="Proteomes" id="UP001605036"/>
    </source>
</evidence>
<dbReference type="PANTHER" id="PTHR31672:SF2">
    <property type="entry name" value="F-BOX DOMAIN-CONTAINING PROTEIN"/>
    <property type="match status" value="1"/>
</dbReference>
<dbReference type="SUPFAM" id="SSF81383">
    <property type="entry name" value="F-box domain"/>
    <property type="match status" value="1"/>
</dbReference>
<reference evidence="2 3" key="1">
    <citation type="submission" date="2024-09" db="EMBL/GenBank/DDBJ databases">
        <title>Chromosome-scale assembly of Riccia fluitans.</title>
        <authorList>
            <person name="Paukszto L."/>
            <person name="Sawicki J."/>
            <person name="Karawczyk K."/>
            <person name="Piernik-Szablinska J."/>
            <person name="Szczecinska M."/>
            <person name="Mazdziarz M."/>
        </authorList>
    </citation>
    <scope>NUCLEOTIDE SEQUENCE [LARGE SCALE GENOMIC DNA]</scope>
    <source>
        <strain evidence="2">Rf_01</strain>
        <tissue evidence="2">Aerial parts of the thallus</tissue>
    </source>
</reference>
<dbReference type="Pfam" id="PF00646">
    <property type="entry name" value="F-box"/>
    <property type="match status" value="1"/>
</dbReference>
<proteinExistence type="predicted"/>
<comment type="caution">
    <text evidence="2">The sequence shown here is derived from an EMBL/GenBank/DDBJ whole genome shotgun (WGS) entry which is preliminary data.</text>
</comment>
<dbReference type="AlphaFoldDB" id="A0ABD1Z3C4"/>
<dbReference type="PROSITE" id="PS50181">
    <property type="entry name" value="FBOX"/>
    <property type="match status" value="1"/>
</dbReference>
<dbReference type="Gene3D" id="1.20.1280.50">
    <property type="match status" value="1"/>
</dbReference>
<organism evidence="2 3">
    <name type="scientific">Riccia fluitans</name>
    <dbReference type="NCBI Taxonomy" id="41844"/>
    <lineage>
        <taxon>Eukaryota</taxon>
        <taxon>Viridiplantae</taxon>
        <taxon>Streptophyta</taxon>
        <taxon>Embryophyta</taxon>
        <taxon>Marchantiophyta</taxon>
        <taxon>Marchantiopsida</taxon>
        <taxon>Marchantiidae</taxon>
        <taxon>Marchantiales</taxon>
        <taxon>Ricciaceae</taxon>
        <taxon>Riccia</taxon>
    </lineage>
</organism>
<sequence>METNSRQLEASVWGRLPLELIRAILGKLPLKSLLLFRSVCSTWNAMIDHSQVTYEGPPDKPFIFYCPEAFLYYYEPPVLQKIDEEPHLLFPNQKRCTWELRAASFAGRHNMPVQKSCLMAADGGLLCFGCFSSQFGPNVFVVYSPLTRKGRVLRPPSPVFPQNPPVRLTFGEVCLVSVLIGINVDQATGNYKVVMAGIGQGMARETFVYESSIKAWRNAGSVPAASGSWRPDRGICCAGSVYWHIVECVSRQALGRLHAVSHGGKVLLFRFFESEVYPENVRQIHSELQKLGSEVSLMTDTYKFSNLVDDPNMYKPVRVVSEGTTLYVVYEGFAELLWRILAQDHDNEWLPTFGMAERSDLGMLCGDVGKFFAFSPTLRAYV</sequence>
<dbReference type="PANTHER" id="PTHR31672">
    <property type="entry name" value="BNACNNG10540D PROTEIN"/>
    <property type="match status" value="1"/>
</dbReference>
<dbReference type="EMBL" id="JBHFFA010000002">
    <property type="protein sequence ID" value="KAL2642020.1"/>
    <property type="molecule type" value="Genomic_DNA"/>
</dbReference>
<protein>
    <recommendedName>
        <fullName evidence="1">F-box domain-containing protein</fullName>
    </recommendedName>
</protein>
<dbReference type="InterPro" id="IPR001810">
    <property type="entry name" value="F-box_dom"/>
</dbReference>
<dbReference type="InterPro" id="IPR050796">
    <property type="entry name" value="SCF_F-box_component"/>
</dbReference>